<feature type="region of interest" description="Disordered" evidence="1">
    <location>
        <begin position="473"/>
        <end position="492"/>
    </location>
</feature>
<accession>A0A4R1FYG8</accession>
<comment type="caution">
    <text evidence="3">The sequence shown here is derived from an EMBL/GenBank/DDBJ whole genome shotgun (WGS) entry which is preliminary data.</text>
</comment>
<keyword evidence="4" id="KW-1185">Reference proteome</keyword>
<evidence type="ECO:0000256" key="1">
    <source>
        <dbReference type="SAM" id="MobiDB-lite"/>
    </source>
</evidence>
<evidence type="ECO:0000313" key="3">
    <source>
        <dbReference type="EMBL" id="TCJ96311.1"/>
    </source>
</evidence>
<evidence type="ECO:0000313" key="4">
    <source>
        <dbReference type="Proteomes" id="UP000294856"/>
    </source>
</evidence>
<dbReference type="InterPro" id="IPR010982">
    <property type="entry name" value="Lambda_DNA-bd_dom_sf"/>
</dbReference>
<dbReference type="PROSITE" id="PS50943">
    <property type="entry name" value="HTH_CROC1"/>
    <property type="match status" value="1"/>
</dbReference>
<dbReference type="AlphaFoldDB" id="A0A4R1FYG8"/>
<proteinExistence type="predicted"/>
<dbReference type="RefSeq" id="WP_174551034.1">
    <property type="nucleotide sequence ID" value="NZ_SMFR01000002.1"/>
</dbReference>
<sequence>MAGVTQRYCSRCGSRLNRYNTGSFCASCEGTFRDNLRQPPDVPPSFWQADLMRDALATWHMGRVIFAFRTHPHHARSLPQERVASWLGLTQAQLSRVEKGPAPEQLSKLTRWAETLQIPADLLWFKVPSRGGDEPAIRSDHQDSEGEADLQLARWLMTDGMKPRIPAGDSRFEHAALAFEDAYRYFDGSIVEFFADTLMRCKADDRAQGPAAALSLTLGLLGAIRQHGKDVRPNVRRSLLSLGADGAEFCGWLYRDMRRPTPAGYWYDRAVDMAQEAGNLPMQGYVLLRKSQMAYEERDGVRMLTLAQAAHQGPWQLPVKVRAEVIQQEARGLAMLGESLSVVERKLDDATAILTEDGSDENDSLTAGYNEQTHLLRTASCYVEAGKPARAAELYGGVLTAGHLSGRDEGYFRARHAGALALCGEPDQAADEGLLAMACAVETQSGRTKRELSRVVDSLSRWHSRPGPRALLGALSEDAATSRRSPSSVLSP</sequence>
<gene>
    <name evidence="3" type="ORF">DFR71_2338</name>
</gene>
<feature type="compositionally biased region" description="Polar residues" evidence="1">
    <location>
        <begin position="482"/>
        <end position="492"/>
    </location>
</feature>
<dbReference type="Proteomes" id="UP000294856">
    <property type="component" value="Unassembled WGS sequence"/>
</dbReference>
<reference evidence="3 4" key="1">
    <citation type="submission" date="2019-03" db="EMBL/GenBank/DDBJ databases">
        <title>Genomic Encyclopedia of Type Strains, Phase IV (KMG-IV): sequencing the most valuable type-strain genomes for metagenomic binning, comparative biology and taxonomic classification.</title>
        <authorList>
            <person name="Goeker M."/>
        </authorList>
    </citation>
    <scope>NUCLEOTIDE SEQUENCE [LARGE SCALE GENOMIC DNA]</scope>
    <source>
        <strain evidence="3 4">DSM 44684</strain>
    </source>
</reference>
<dbReference type="EMBL" id="SMFR01000002">
    <property type="protein sequence ID" value="TCJ96311.1"/>
    <property type="molecule type" value="Genomic_DNA"/>
</dbReference>
<dbReference type="GO" id="GO:0003677">
    <property type="term" value="F:DNA binding"/>
    <property type="evidence" value="ECO:0007669"/>
    <property type="project" value="InterPro"/>
</dbReference>
<organism evidence="3 4">
    <name type="scientific">Nocardia alba</name>
    <dbReference type="NCBI Taxonomy" id="225051"/>
    <lineage>
        <taxon>Bacteria</taxon>
        <taxon>Bacillati</taxon>
        <taxon>Actinomycetota</taxon>
        <taxon>Actinomycetes</taxon>
        <taxon>Mycobacteriales</taxon>
        <taxon>Nocardiaceae</taxon>
        <taxon>Nocardia</taxon>
    </lineage>
</organism>
<feature type="domain" description="HTH cro/C1-type" evidence="2">
    <location>
        <begin position="75"/>
        <end position="123"/>
    </location>
</feature>
<evidence type="ECO:0000259" key="2">
    <source>
        <dbReference type="PROSITE" id="PS50943"/>
    </source>
</evidence>
<dbReference type="STRING" id="1210063.GCA_001612665_00002"/>
<name>A0A4R1FYG8_9NOCA</name>
<dbReference type="SUPFAM" id="SSF47413">
    <property type="entry name" value="lambda repressor-like DNA-binding domains"/>
    <property type="match status" value="1"/>
</dbReference>
<protein>
    <recommendedName>
        <fullName evidence="2">HTH cro/C1-type domain-containing protein</fullName>
    </recommendedName>
</protein>
<dbReference type="InterPro" id="IPR001387">
    <property type="entry name" value="Cro/C1-type_HTH"/>
</dbReference>